<dbReference type="PROSITE" id="PS51674">
    <property type="entry name" value="4FE4S_WBL"/>
    <property type="match status" value="1"/>
</dbReference>
<evidence type="ECO:0000313" key="3">
    <source>
        <dbReference type="Proteomes" id="UP000638263"/>
    </source>
</evidence>
<sequence>MSDPAARKDRACNNVAQDVFFPSAQQPKAVARAQGICARCPVLAECAAWAAPLVARKDLEDCVIAAVHVPPRRKSFDEFEKTAAVLRGISRRISATRTHDFTKGAA</sequence>
<reference evidence="2" key="2">
    <citation type="submission" date="2020-09" db="EMBL/GenBank/DDBJ databases">
        <authorList>
            <person name="Sun Q."/>
            <person name="Zhou Y."/>
        </authorList>
    </citation>
    <scope>NUCLEOTIDE SEQUENCE</scope>
    <source>
        <strain evidence="2">CGMCC 4.3508</strain>
    </source>
</reference>
<dbReference type="AlphaFoldDB" id="A0A917RY08"/>
<organism evidence="2 3">
    <name type="scientific">Nocardia jinanensis</name>
    <dbReference type="NCBI Taxonomy" id="382504"/>
    <lineage>
        <taxon>Bacteria</taxon>
        <taxon>Bacillati</taxon>
        <taxon>Actinomycetota</taxon>
        <taxon>Actinomycetes</taxon>
        <taxon>Mycobacteriales</taxon>
        <taxon>Nocardiaceae</taxon>
        <taxon>Nocardia</taxon>
    </lineage>
</organism>
<feature type="domain" description="4Fe-4S Wbl-type" evidence="1">
    <location>
        <begin position="11"/>
        <end position="74"/>
    </location>
</feature>
<comment type="caution">
    <text evidence="2">The sequence shown here is derived from an EMBL/GenBank/DDBJ whole genome shotgun (WGS) entry which is preliminary data.</text>
</comment>
<name>A0A917RY08_9NOCA</name>
<keyword evidence="3" id="KW-1185">Reference proteome</keyword>
<dbReference type="EMBL" id="BMMH01000035">
    <property type="protein sequence ID" value="GGL44235.1"/>
    <property type="molecule type" value="Genomic_DNA"/>
</dbReference>
<proteinExistence type="predicted"/>
<evidence type="ECO:0000259" key="1">
    <source>
        <dbReference type="PROSITE" id="PS51674"/>
    </source>
</evidence>
<dbReference type="RefSeq" id="WP_063000649.1">
    <property type="nucleotide sequence ID" value="NZ_BMMH01000035.1"/>
</dbReference>
<reference evidence="2" key="1">
    <citation type="journal article" date="2014" name="Int. J. Syst. Evol. Microbiol.">
        <title>Complete genome sequence of Corynebacterium casei LMG S-19264T (=DSM 44701T), isolated from a smear-ripened cheese.</title>
        <authorList>
            <consortium name="US DOE Joint Genome Institute (JGI-PGF)"/>
            <person name="Walter F."/>
            <person name="Albersmeier A."/>
            <person name="Kalinowski J."/>
            <person name="Ruckert C."/>
        </authorList>
    </citation>
    <scope>NUCLEOTIDE SEQUENCE</scope>
    <source>
        <strain evidence="2">CGMCC 4.3508</strain>
    </source>
</reference>
<dbReference type="InterPro" id="IPR034768">
    <property type="entry name" value="4FE4S_WBL"/>
</dbReference>
<dbReference type="Proteomes" id="UP000638263">
    <property type="component" value="Unassembled WGS sequence"/>
</dbReference>
<accession>A0A917RY08</accession>
<evidence type="ECO:0000313" key="2">
    <source>
        <dbReference type="EMBL" id="GGL44235.1"/>
    </source>
</evidence>
<protein>
    <recommendedName>
        <fullName evidence="1">4Fe-4S Wbl-type domain-containing protein</fullName>
    </recommendedName>
</protein>
<dbReference type="Pfam" id="PF02467">
    <property type="entry name" value="Whib"/>
    <property type="match status" value="1"/>
</dbReference>
<gene>
    <name evidence="2" type="ORF">GCM10011588_68690</name>
</gene>